<dbReference type="SUPFAM" id="SSF46689">
    <property type="entry name" value="Homeodomain-like"/>
    <property type="match status" value="1"/>
</dbReference>
<sequence length="546" mass="60797">MADINQTPNAFAEEVIDGAAKKNFREPLSVSEIDTVNLFQMLAEMLISSKSITCERRMNGWIAKNLKTAGILRHYFISYRNPEGGYSHFFDSESRYAPDPDFKELLLCKDGFGGIFNLRLAQSDLVLEVDVAEAFHRGGVSPWIFFLKRIGIQKIIGLSLNDSKGYLGTFWFEPVINHNVFFRSVAALLSMILSNIFCGLNLVSSTGQQGRIREDAHKGVLKSDFEKTYSGNTMIIGKSSCMLEMEQLIQTVAPSSATVLISGETGTGKELIARRIHECSLRKENLMVKVNCATLPASLIESELFGHEKGAFTGAVEKRIGKFELAHKGTLFLDEIGEMPLDLQVKLLRAIQEKEIQRLGGSSIIKVDVRVIAATNRGLLEEVNLGRFRNDLYYRLNVFPIHANPLRERSGDINELATFFLEKIAARTLTKVKSLSKNALSQLNAYSWPGNVRELEHLLERSVLINDGAVITSVYLPDSTPLSQVAKNNVHSKKLGDHERSYLLEVLRQHNGKISGINSAANTLGIPPSTLSSKIIRFGIQKDEYS</sequence>
<evidence type="ECO:0000313" key="7">
    <source>
        <dbReference type="EMBL" id="RBQ06741.1"/>
    </source>
</evidence>
<dbReference type="InterPro" id="IPR025662">
    <property type="entry name" value="Sigma_54_int_dom_ATP-bd_1"/>
</dbReference>
<gene>
    <name evidence="7" type="ORF">DRW42_13250</name>
</gene>
<dbReference type="InterPro" id="IPR003593">
    <property type="entry name" value="AAA+_ATPase"/>
</dbReference>
<dbReference type="GO" id="GO:0003677">
    <property type="term" value="F:DNA binding"/>
    <property type="evidence" value="ECO:0007669"/>
    <property type="project" value="UniProtKB-KW"/>
</dbReference>
<evidence type="ECO:0000256" key="3">
    <source>
        <dbReference type="ARBA" id="ARBA00023015"/>
    </source>
</evidence>
<accession>A0A366KYM6</accession>
<dbReference type="Gene3D" id="1.10.10.60">
    <property type="entry name" value="Homeodomain-like"/>
    <property type="match status" value="1"/>
</dbReference>
<keyword evidence="8" id="KW-1185">Reference proteome</keyword>
<organism evidence="7 8">
    <name type="scientific">Pedobacter miscanthi</name>
    <dbReference type="NCBI Taxonomy" id="2259170"/>
    <lineage>
        <taxon>Bacteria</taxon>
        <taxon>Pseudomonadati</taxon>
        <taxon>Bacteroidota</taxon>
        <taxon>Sphingobacteriia</taxon>
        <taxon>Sphingobacteriales</taxon>
        <taxon>Sphingobacteriaceae</taxon>
        <taxon>Pedobacter</taxon>
    </lineage>
</organism>
<dbReference type="PANTHER" id="PTHR32071:SF117">
    <property type="entry name" value="PTS-DEPENDENT DIHYDROXYACETONE KINASE OPERON REGULATORY PROTEIN-RELATED"/>
    <property type="match status" value="1"/>
</dbReference>
<reference evidence="7 8" key="1">
    <citation type="submission" date="2018-07" db="EMBL/GenBank/DDBJ databases">
        <title>A draft genome of a endophytic bacteria, a new species of Pedobacter.</title>
        <authorList>
            <person name="Zhang Z.D."/>
            <person name="Chen Z.J."/>
        </authorList>
    </citation>
    <scope>NUCLEOTIDE SEQUENCE [LARGE SCALE GENOMIC DNA]</scope>
    <source>
        <strain evidence="7 8">RS10</strain>
    </source>
</reference>
<dbReference type="EMBL" id="QNQU01000010">
    <property type="protein sequence ID" value="RBQ06741.1"/>
    <property type="molecule type" value="Genomic_DNA"/>
</dbReference>
<evidence type="ECO:0000256" key="2">
    <source>
        <dbReference type="ARBA" id="ARBA00022840"/>
    </source>
</evidence>
<evidence type="ECO:0000259" key="6">
    <source>
        <dbReference type="PROSITE" id="PS50045"/>
    </source>
</evidence>
<keyword evidence="5" id="KW-0804">Transcription</keyword>
<dbReference type="AlphaFoldDB" id="A0A366KYM6"/>
<dbReference type="PROSITE" id="PS50045">
    <property type="entry name" value="SIGMA54_INTERACT_4"/>
    <property type="match status" value="1"/>
</dbReference>
<dbReference type="Gene3D" id="3.40.50.300">
    <property type="entry name" value="P-loop containing nucleotide triphosphate hydrolases"/>
    <property type="match status" value="1"/>
</dbReference>
<keyword evidence="2" id="KW-0067">ATP-binding</keyword>
<dbReference type="InterPro" id="IPR027417">
    <property type="entry name" value="P-loop_NTPase"/>
</dbReference>
<dbReference type="InterPro" id="IPR025943">
    <property type="entry name" value="Sigma_54_int_dom_ATP-bd_2"/>
</dbReference>
<evidence type="ECO:0000256" key="5">
    <source>
        <dbReference type="ARBA" id="ARBA00023163"/>
    </source>
</evidence>
<dbReference type="Pfam" id="PF25601">
    <property type="entry name" value="AAA_lid_14"/>
    <property type="match status" value="1"/>
</dbReference>
<dbReference type="SMART" id="SM00382">
    <property type="entry name" value="AAA"/>
    <property type="match status" value="1"/>
</dbReference>
<dbReference type="InterPro" id="IPR009057">
    <property type="entry name" value="Homeodomain-like_sf"/>
</dbReference>
<dbReference type="RefSeq" id="WP_113949304.1">
    <property type="nucleotide sequence ID" value="NZ_QNQU01000010.1"/>
</dbReference>
<dbReference type="CDD" id="cd00009">
    <property type="entry name" value="AAA"/>
    <property type="match status" value="1"/>
</dbReference>
<name>A0A366KYM6_9SPHI</name>
<keyword evidence="4" id="KW-0238">DNA-binding</keyword>
<dbReference type="PANTHER" id="PTHR32071">
    <property type="entry name" value="TRANSCRIPTIONAL REGULATORY PROTEIN"/>
    <property type="match status" value="1"/>
</dbReference>
<dbReference type="FunFam" id="3.40.50.300:FF:000006">
    <property type="entry name" value="DNA-binding transcriptional regulator NtrC"/>
    <property type="match status" value="1"/>
</dbReference>
<protein>
    <submittedName>
        <fullName evidence="7">Fis family transcriptional regulator</fullName>
    </submittedName>
</protein>
<keyword evidence="1" id="KW-0547">Nucleotide-binding</keyword>
<dbReference type="PROSITE" id="PS00688">
    <property type="entry name" value="SIGMA54_INTERACT_3"/>
    <property type="match status" value="1"/>
</dbReference>
<evidence type="ECO:0000256" key="4">
    <source>
        <dbReference type="ARBA" id="ARBA00023125"/>
    </source>
</evidence>
<dbReference type="PROSITE" id="PS00676">
    <property type="entry name" value="SIGMA54_INTERACT_2"/>
    <property type="match status" value="1"/>
</dbReference>
<dbReference type="InterPro" id="IPR002078">
    <property type="entry name" value="Sigma_54_int"/>
</dbReference>
<dbReference type="InterPro" id="IPR058031">
    <property type="entry name" value="AAA_lid_NorR"/>
</dbReference>
<dbReference type="PROSITE" id="PS00675">
    <property type="entry name" value="SIGMA54_INTERACT_1"/>
    <property type="match status" value="1"/>
</dbReference>
<dbReference type="Gene3D" id="1.10.8.60">
    <property type="match status" value="1"/>
</dbReference>
<proteinExistence type="predicted"/>
<dbReference type="GO" id="GO:0005524">
    <property type="term" value="F:ATP binding"/>
    <property type="evidence" value="ECO:0007669"/>
    <property type="project" value="UniProtKB-KW"/>
</dbReference>
<dbReference type="Pfam" id="PF00158">
    <property type="entry name" value="Sigma54_activat"/>
    <property type="match status" value="1"/>
</dbReference>
<comment type="caution">
    <text evidence="7">The sequence shown here is derived from an EMBL/GenBank/DDBJ whole genome shotgun (WGS) entry which is preliminary data.</text>
</comment>
<dbReference type="InterPro" id="IPR025944">
    <property type="entry name" value="Sigma_54_int_dom_CS"/>
</dbReference>
<feature type="domain" description="Sigma-54 factor interaction" evidence="6">
    <location>
        <begin position="235"/>
        <end position="464"/>
    </location>
</feature>
<dbReference type="SUPFAM" id="SSF52540">
    <property type="entry name" value="P-loop containing nucleoside triphosphate hydrolases"/>
    <property type="match status" value="1"/>
</dbReference>
<dbReference type="OrthoDB" id="9767722at2"/>
<dbReference type="GO" id="GO:0006355">
    <property type="term" value="P:regulation of DNA-templated transcription"/>
    <property type="evidence" value="ECO:0007669"/>
    <property type="project" value="InterPro"/>
</dbReference>
<dbReference type="Proteomes" id="UP000252081">
    <property type="component" value="Unassembled WGS sequence"/>
</dbReference>
<evidence type="ECO:0000256" key="1">
    <source>
        <dbReference type="ARBA" id="ARBA00022741"/>
    </source>
</evidence>
<keyword evidence="3" id="KW-0805">Transcription regulation</keyword>
<evidence type="ECO:0000313" key="8">
    <source>
        <dbReference type="Proteomes" id="UP000252081"/>
    </source>
</evidence>